<accession>A0A1B6HUS4</accession>
<dbReference type="GO" id="GO:0008270">
    <property type="term" value="F:zinc ion binding"/>
    <property type="evidence" value="ECO:0007669"/>
    <property type="project" value="UniProtKB-KW"/>
</dbReference>
<keyword evidence="1" id="KW-0479">Metal-binding</keyword>
<feature type="domain" description="RING-type" evidence="5">
    <location>
        <begin position="17"/>
        <end position="52"/>
    </location>
</feature>
<dbReference type="GO" id="GO:0005737">
    <property type="term" value="C:cytoplasm"/>
    <property type="evidence" value="ECO:0007669"/>
    <property type="project" value="TreeGrafter"/>
</dbReference>
<dbReference type="InterPro" id="IPR001841">
    <property type="entry name" value="Znf_RING"/>
</dbReference>
<organism evidence="6">
    <name type="scientific">Homalodisca liturata</name>
    <dbReference type="NCBI Taxonomy" id="320908"/>
    <lineage>
        <taxon>Eukaryota</taxon>
        <taxon>Metazoa</taxon>
        <taxon>Ecdysozoa</taxon>
        <taxon>Arthropoda</taxon>
        <taxon>Hexapoda</taxon>
        <taxon>Insecta</taxon>
        <taxon>Pterygota</taxon>
        <taxon>Neoptera</taxon>
        <taxon>Paraneoptera</taxon>
        <taxon>Hemiptera</taxon>
        <taxon>Auchenorrhyncha</taxon>
        <taxon>Membracoidea</taxon>
        <taxon>Cicadellidae</taxon>
        <taxon>Cicadellinae</taxon>
        <taxon>Proconiini</taxon>
        <taxon>Homalodisca</taxon>
    </lineage>
</organism>
<gene>
    <name evidence="6" type="ORF">g.28626</name>
</gene>
<dbReference type="Pfam" id="PF21361">
    <property type="entry name" value="Sina_ZnF"/>
    <property type="match status" value="1"/>
</dbReference>
<dbReference type="InterPro" id="IPR049548">
    <property type="entry name" value="Sina-like_RING"/>
</dbReference>
<keyword evidence="2 4" id="KW-0863">Zinc-finger</keyword>
<sequence>MVDSEKVLQSIIEIATCPVCYTRLNVSSALCVNGHAVCSDCDDNLSQCPICSASFSQEKHTILSQIIASLPSICSHKGCSLLTMDLEYHEKWCGYRPTNCVRCSWSGQAKELKTHVTNNHQLASTNIERTCFLFQGNINRSYARVQFGQVFWEKTMSNSKLKTFSIQLIWVPNGEIEEDVFQMKVEFTSKEKSYVANTKIKFVPKDSADTENSLIFHTDILKHYEESNILTYKLYLTKE</sequence>
<dbReference type="GO" id="GO:0016567">
    <property type="term" value="P:protein ubiquitination"/>
    <property type="evidence" value="ECO:0007669"/>
    <property type="project" value="UniProtKB-UniPathway"/>
</dbReference>
<dbReference type="SUPFAM" id="SSF57850">
    <property type="entry name" value="RING/U-box"/>
    <property type="match status" value="1"/>
</dbReference>
<dbReference type="PANTHER" id="PTHR45877">
    <property type="entry name" value="E3 UBIQUITIN-PROTEIN LIGASE SIAH2"/>
    <property type="match status" value="1"/>
</dbReference>
<dbReference type="UniPathway" id="UPA00143"/>
<protein>
    <recommendedName>
        <fullName evidence="5">RING-type domain-containing protein</fullName>
    </recommendedName>
</protein>
<evidence type="ECO:0000259" key="5">
    <source>
        <dbReference type="PROSITE" id="PS50089"/>
    </source>
</evidence>
<evidence type="ECO:0000256" key="4">
    <source>
        <dbReference type="PROSITE-ProRule" id="PRU00175"/>
    </source>
</evidence>
<dbReference type="GO" id="GO:0031624">
    <property type="term" value="F:ubiquitin conjugating enzyme binding"/>
    <property type="evidence" value="ECO:0007669"/>
    <property type="project" value="TreeGrafter"/>
</dbReference>
<evidence type="ECO:0000313" key="6">
    <source>
        <dbReference type="EMBL" id="JAS78427.1"/>
    </source>
</evidence>
<evidence type="ECO:0000256" key="2">
    <source>
        <dbReference type="ARBA" id="ARBA00022771"/>
    </source>
</evidence>
<reference evidence="6" key="1">
    <citation type="submission" date="2015-11" db="EMBL/GenBank/DDBJ databases">
        <title>De novo transcriptome assembly of four potential Pierce s Disease insect vectors from Arizona vineyards.</title>
        <authorList>
            <person name="Tassone E.E."/>
        </authorList>
    </citation>
    <scope>NUCLEOTIDE SEQUENCE</scope>
</reference>
<proteinExistence type="predicted"/>
<name>A0A1B6HUS4_9HEMI</name>
<dbReference type="Gene3D" id="3.30.40.10">
    <property type="entry name" value="Zinc/RING finger domain, C3HC4 (zinc finger)"/>
    <property type="match status" value="2"/>
</dbReference>
<dbReference type="GO" id="GO:0043161">
    <property type="term" value="P:proteasome-mediated ubiquitin-dependent protein catabolic process"/>
    <property type="evidence" value="ECO:0007669"/>
    <property type="project" value="TreeGrafter"/>
</dbReference>
<dbReference type="EMBL" id="GECU01029279">
    <property type="protein sequence ID" value="JAS78427.1"/>
    <property type="molecule type" value="Transcribed_RNA"/>
</dbReference>
<evidence type="ECO:0000256" key="3">
    <source>
        <dbReference type="ARBA" id="ARBA00022833"/>
    </source>
</evidence>
<dbReference type="GO" id="GO:0061630">
    <property type="term" value="F:ubiquitin protein ligase activity"/>
    <property type="evidence" value="ECO:0007669"/>
    <property type="project" value="TreeGrafter"/>
</dbReference>
<dbReference type="PANTHER" id="PTHR45877:SF2">
    <property type="entry name" value="E3 UBIQUITIN-PROTEIN LIGASE SINA-RELATED"/>
    <property type="match status" value="1"/>
</dbReference>
<dbReference type="InterPro" id="IPR004162">
    <property type="entry name" value="SINA-like_animal"/>
</dbReference>
<dbReference type="AlphaFoldDB" id="A0A1B6HUS4"/>
<keyword evidence="3" id="KW-0862">Zinc</keyword>
<dbReference type="SUPFAM" id="SSF49599">
    <property type="entry name" value="TRAF domain-like"/>
    <property type="match status" value="1"/>
</dbReference>
<dbReference type="PROSITE" id="PS50089">
    <property type="entry name" value="ZF_RING_2"/>
    <property type="match status" value="1"/>
</dbReference>
<evidence type="ECO:0000256" key="1">
    <source>
        <dbReference type="ARBA" id="ARBA00022723"/>
    </source>
</evidence>
<dbReference type="InterPro" id="IPR013083">
    <property type="entry name" value="Znf_RING/FYVE/PHD"/>
</dbReference>
<dbReference type="Pfam" id="PF21362">
    <property type="entry name" value="Sina_RING"/>
    <property type="match status" value="1"/>
</dbReference>